<feature type="repeat" description="PPR" evidence="3">
    <location>
        <begin position="266"/>
        <end position="300"/>
    </location>
</feature>
<dbReference type="Pfam" id="PF01535">
    <property type="entry name" value="PPR"/>
    <property type="match status" value="2"/>
</dbReference>
<proteinExistence type="inferred from homology"/>
<dbReference type="PANTHER" id="PTHR47934:SF4">
    <property type="entry name" value="OS08G0191900 PROTEIN"/>
    <property type="match status" value="1"/>
</dbReference>
<accession>A0A6P5SJ45</accession>
<feature type="repeat" description="PPR" evidence="3">
    <location>
        <begin position="477"/>
        <end position="511"/>
    </location>
</feature>
<dbReference type="GO" id="GO:0003729">
    <property type="term" value="F:mRNA binding"/>
    <property type="evidence" value="ECO:0007669"/>
    <property type="project" value="TreeGrafter"/>
</dbReference>
<dbReference type="RefSeq" id="XP_021813813.1">
    <property type="nucleotide sequence ID" value="XM_021958121.1"/>
</dbReference>
<sequence>MHRASTCSINRIFVMSANSPSHIKPLLNINFILKISALSSSSSSSSSSALQTIPDSHSISVSNPLYHFLPQTQNPNNIVNLICSSLKQGNAHLALLQNDIKELLPHLGAQDISRVLLRFQSDYSSALVFFNWVKNGLGLRPTTQNYCIAIHILACSKKFPQAMKLLWELIELVRDVSPKDDIFQNLVVCTEDCNWDPVIFDMLIKAYVKAGMIGDGFSTLKKTIRVGFIPSVIACNCLLNGLVKLNCIDQCWEVYEEMGRIGIHPNVYTFNILINVLCKDGDVDKVNAFLETMEEEGFDPDIVTYNTLISSYCWKGRLEDAFYLYKIMYRRGVMPDMVSYTALMNGLCKQGKVREAHQIFHRMVDRGLDPDTVSYNTLISGYCHEGKMQESRSLLHEMIRNGICPDDFTCRIVIEGYGKEELRPFAAKSLLERSSKDGHLPGLDIYNKLIESLCENLYVAEALLLKAEMVRKNIKPDLITYRTLICSLCHINRTVEGESLMEEMAESGLAPNLEICRSLIKGYCKERDVDKAETLLGLFAKEFQVFDSESYNTLVKVFCEDGDMAKLLELQDRMMKVGFAPNSLTFKYVIHGLWRTARPDKDKLHVE</sequence>
<feature type="repeat" description="PPR" evidence="3">
    <location>
        <begin position="442"/>
        <end position="476"/>
    </location>
</feature>
<dbReference type="InterPro" id="IPR002885">
    <property type="entry name" value="PPR_rpt"/>
</dbReference>
<evidence type="ECO:0000256" key="1">
    <source>
        <dbReference type="ARBA" id="ARBA00007626"/>
    </source>
</evidence>
<dbReference type="GO" id="GO:0009507">
    <property type="term" value="C:chloroplast"/>
    <property type="evidence" value="ECO:0007669"/>
    <property type="project" value="TreeGrafter"/>
</dbReference>
<dbReference type="NCBIfam" id="TIGR00756">
    <property type="entry name" value="PPR"/>
    <property type="match status" value="9"/>
</dbReference>
<feature type="repeat" description="PPR" evidence="3">
    <location>
        <begin position="196"/>
        <end position="230"/>
    </location>
</feature>
<feature type="repeat" description="PPR" evidence="3">
    <location>
        <begin position="547"/>
        <end position="581"/>
    </location>
</feature>
<feature type="repeat" description="PPR" evidence="3">
    <location>
        <begin position="336"/>
        <end position="370"/>
    </location>
</feature>
<protein>
    <submittedName>
        <fullName evidence="5">Pentatricopeptide repeat-containing protein At5g40400 isoform X2</fullName>
    </submittedName>
</protein>
<dbReference type="PANTHER" id="PTHR47934">
    <property type="entry name" value="PENTATRICOPEPTIDE REPEAT-CONTAINING PROTEIN PET309, MITOCHONDRIAL"/>
    <property type="match status" value="1"/>
</dbReference>
<dbReference type="GeneID" id="110756662"/>
<dbReference type="InterPro" id="IPR011990">
    <property type="entry name" value="TPR-like_helical_dom_sf"/>
</dbReference>
<dbReference type="PROSITE" id="PS51375">
    <property type="entry name" value="PPR"/>
    <property type="match status" value="9"/>
</dbReference>
<feature type="repeat" description="PPR" evidence="3">
    <location>
        <begin position="371"/>
        <end position="405"/>
    </location>
</feature>
<organism evidence="4 5">
    <name type="scientific">Prunus avium</name>
    <name type="common">Cherry</name>
    <name type="synonym">Cerasus avium</name>
    <dbReference type="NCBI Taxonomy" id="42229"/>
    <lineage>
        <taxon>Eukaryota</taxon>
        <taxon>Viridiplantae</taxon>
        <taxon>Streptophyta</taxon>
        <taxon>Embryophyta</taxon>
        <taxon>Tracheophyta</taxon>
        <taxon>Spermatophyta</taxon>
        <taxon>Magnoliopsida</taxon>
        <taxon>eudicotyledons</taxon>
        <taxon>Gunneridae</taxon>
        <taxon>Pentapetalae</taxon>
        <taxon>rosids</taxon>
        <taxon>fabids</taxon>
        <taxon>Rosales</taxon>
        <taxon>Rosaceae</taxon>
        <taxon>Amygdaloideae</taxon>
        <taxon>Amygdaleae</taxon>
        <taxon>Prunus</taxon>
    </lineage>
</organism>
<keyword evidence="4" id="KW-1185">Reference proteome</keyword>
<dbReference type="Gene3D" id="1.25.40.10">
    <property type="entry name" value="Tetratricopeptide repeat domain"/>
    <property type="match status" value="4"/>
</dbReference>
<dbReference type="Proteomes" id="UP000515124">
    <property type="component" value="Unplaced"/>
</dbReference>
<evidence type="ECO:0000313" key="4">
    <source>
        <dbReference type="Proteomes" id="UP000515124"/>
    </source>
</evidence>
<feature type="repeat" description="PPR" evidence="3">
    <location>
        <begin position="301"/>
        <end position="335"/>
    </location>
</feature>
<dbReference type="AlphaFoldDB" id="A0A6P5SJ45"/>
<comment type="similarity">
    <text evidence="1">Belongs to the PPR family. P subfamily.</text>
</comment>
<keyword evidence="2" id="KW-0677">Repeat</keyword>
<evidence type="ECO:0000313" key="5">
    <source>
        <dbReference type="RefSeq" id="XP_021813813.1"/>
    </source>
</evidence>
<feature type="repeat" description="PPR" evidence="3">
    <location>
        <begin position="231"/>
        <end position="265"/>
    </location>
</feature>
<gene>
    <name evidence="5" type="primary">LOC110756662</name>
</gene>
<name>A0A6P5SJ45_PRUAV</name>
<evidence type="ECO:0000256" key="3">
    <source>
        <dbReference type="PROSITE-ProRule" id="PRU00708"/>
    </source>
</evidence>
<dbReference type="Pfam" id="PF13041">
    <property type="entry name" value="PPR_2"/>
    <property type="match status" value="5"/>
</dbReference>
<reference evidence="5" key="1">
    <citation type="submission" date="2025-08" db="UniProtKB">
        <authorList>
            <consortium name="RefSeq"/>
        </authorList>
    </citation>
    <scope>IDENTIFICATION</scope>
</reference>
<dbReference type="InterPro" id="IPR051114">
    <property type="entry name" value="Mito_RNA_Proc_CCM1"/>
</dbReference>
<dbReference type="GO" id="GO:0006396">
    <property type="term" value="P:RNA processing"/>
    <property type="evidence" value="ECO:0007669"/>
    <property type="project" value="TreeGrafter"/>
</dbReference>
<evidence type="ECO:0000256" key="2">
    <source>
        <dbReference type="ARBA" id="ARBA00022737"/>
    </source>
</evidence>